<evidence type="ECO:0000259" key="2">
    <source>
        <dbReference type="Pfam" id="PF12697"/>
    </source>
</evidence>
<dbReference type="Pfam" id="PF12697">
    <property type="entry name" value="Abhydrolase_6"/>
    <property type="match status" value="1"/>
</dbReference>
<evidence type="ECO:0000313" key="3">
    <source>
        <dbReference type="EMBL" id="QWG13178.1"/>
    </source>
</evidence>
<feature type="domain" description="AB hydrolase-1" evidence="2">
    <location>
        <begin position="22"/>
        <end position="244"/>
    </location>
</feature>
<dbReference type="Gene3D" id="3.40.50.1820">
    <property type="entry name" value="alpha/beta hydrolase"/>
    <property type="match status" value="1"/>
</dbReference>
<evidence type="ECO:0000313" key="4">
    <source>
        <dbReference type="Proteomes" id="UP000680839"/>
    </source>
</evidence>
<name>A0A975NDM8_9BRAD</name>
<evidence type="ECO:0000256" key="1">
    <source>
        <dbReference type="ARBA" id="ARBA00022801"/>
    </source>
</evidence>
<dbReference type="RefSeq" id="WP_215621923.1">
    <property type="nucleotide sequence ID" value="NZ_CP076134.1"/>
</dbReference>
<protein>
    <submittedName>
        <fullName evidence="3">Alpha/beta hydrolase</fullName>
    </submittedName>
</protein>
<accession>A0A975NDM8</accession>
<dbReference type="GO" id="GO:0016787">
    <property type="term" value="F:hydrolase activity"/>
    <property type="evidence" value="ECO:0007669"/>
    <property type="project" value="UniProtKB-KW"/>
</dbReference>
<reference evidence="3" key="1">
    <citation type="submission" date="2021-06" db="EMBL/GenBank/DDBJ databases">
        <title>Bradyrhizobium sp. S2-20-1 Genome sequencing.</title>
        <authorList>
            <person name="Jin L."/>
        </authorList>
    </citation>
    <scope>NUCLEOTIDE SEQUENCE</scope>
    <source>
        <strain evidence="3">S2-20-1</strain>
    </source>
</reference>
<proteinExistence type="predicted"/>
<dbReference type="Proteomes" id="UP000680839">
    <property type="component" value="Chromosome"/>
</dbReference>
<dbReference type="PRINTS" id="PR00111">
    <property type="entry name" value="ABHYDROLASE"/>
</dbReference>
<dbReference type="PANTHER" id="PTHR43798:SF31">
    <property type="entry name" value="AB HYDROLASE SUPERFAMILY PROTEIN YCLE"/>
    <property type="match status" value="1"/>
</dbReference>
<keyword evidence="1 3" id="KW-0378">Hydrolase</keyword>
<dbReference type="InterPro" id="IPR029058">
    <property type="entry name" value="AB_hydrolase_fold"/>
</dbReference>
<dbReference type="AlphaFoldDB" id="A0A975NDM8"/>
<organism evidence="3 4">
    <name type="scientific">Bradyrhizobium sediminis</name>
    <dbReference type="NCBI Taxonomy" id="2840469"/>
    <lineage>
        <taxon>Bacteria</taxon>
        <taxon>Pseudomonadati</taxon>
        <taxon>Pseudomonadota</taxon>
        <taxon>Alphaproteobacteria</taxon>
        <taxon>Hyphomicrobiales</taxon>
        <taxon>Nitrobacteraceae</taxon>
        <taxon>Bradyrhizobium</taxon>
    </lineage>
</organism>
<dbReference type="InterPro" id="IPR000073">
    <property type="entry name" value="AB_hydrolase_1"/>
</dbReference>
<dbReference type="EMBL" id="CP076134">
    <property type="protein sequence ID" value="QWG13178.1"/>
    <property type="molecule type" value="Genomic_DNA"/>
</dbReference>
<dbReference type="GO" id="GO:0016020">
    <property type="term" value="C:membrane"/>
    <property type="evidence" value="ECO:0007669"/>
    <property type="project" value="TreeGrafter"/>
</dbReference>
<dbReference type="PANTHER" id="PTHR43798">
    <property type="entry name" value="MONOACYLGLYCEROL LIPASE"/>
    <property type="match status" value="1"/>
</dbReference>
<gene>
    <name evidence="3" type="ORF">KMZ29_26515</name>
</gene>
<dbReference type="InterPro" id="IPR050266">
    <property type="entry name" value="AB_hydrolase_sf"/>
</dbReference>
<dbReference type="SUPFAM" id="SSF53474">
    <property type="entry name" value="alpha/beta-Hydrolases"/>
    <property type="match status" value="1"/>
</dbReference>
<sequence>MPKLRRDGVEIHYEVHGSGPTLLLTHGYSSTGEMWQGQIEALSKNHRLVLWDMRGHGRSGYPDDQSAYSEAATVADMAALLDEVGASSAIVGGLSLGGYMSLAFYRAHPERVRALLIIDTGPGFKKDDARDAWNRRAHETGDRFEREGLDVLKSFSRERADASHRDASGLARAARGMLTQRDARVIESLPDIRVPSLVVVGADDTPFLAASDYMAAKIPGARKVVIPAAGHAVNIDQPQAFIEAVLPFLDSLEAKAAREVAS</sequence>